<dbReference type="AlphaFoldDB" id="A0A8J2U9U0"/>
<dbReference type="Proteomes" id="UP000607559">
    <property type="component" value="Unassembled WGS sequence"/>
</dbReference>
<dbReference type="Pfam" id="PF22028">
    <property type="entry name" value="DUF6934"/>
    <property type="match status" value="1"/>
</dbReference>
<evidence type="ECO:0000313" key="1">
    <source>
        <dbReference type="EMBL" id="GGA88284.1"/>
    </source>
</evidence>
<sequence>MKDNIYSYDRTQGSKYTFISIGKKRIVKQVIFTHTGIRNIVNMGFGDLMPDGSIDDKANSNNGDIVRVLTTTIQILIDFTSRFPDAEIFFSGSTQERTKLYTRILRTYHATFSKEFVIKVLIQEGEDFIELPFEPKAHIKFYGFLIKRIH</sequence>
<protein>
    <submittedName>
        <fullName evidence="1">Uncharacterized protein</fullName>
    </submittedName>
</protein>
<evidence type="ECO:0000313" key="2">
    <source>
        <dbReference type="Proteomes" id="UP000607559"/>
    </source>
</evidence>
<accession>A0A8J2U9U0</accession>
<proteinExistence type="predicted"/>
<dbReference type="InterPro" id="IPR053865">
    <property type="entry name" value="DUF6934"/>
</dbReference>
<reference evidence="1" key="1">
    <citation type="journal article" date="2014" name="Int. J. Syst. Evol. Microbiol.">
        <title>Complete genome sequence of Corynebacterium casei LMG S-19264T (=DSM 44701T), isolated from a smear-ripened cheese.</title>
        <authorList>
            <consortium name="US DOE Joint Genome Institute (JGI-PGF)"/>
            <person name="Walter F."/>
            <person name="Albersmeier A."/>
            <person name="Kalinowski J."/>
            <person name="Ruckert C."/>
        </authorList>
    </citation>
    <scope>NUCLEOTIDE SEQUENCE</scope>
    <source>
        <strain evidence="1">CGMCC 1.15448</strain>
    </source>
</reference>
<gene>
    <name evidence="1" type="ORF">GCM10011511_09340</name>
</gene>
<reference evidence="1" key="2">
    <citation type="submission" date="2020-09" db="EMBL/GenBank/DDBJ databases">
        <authorList>
            <person name="Sun Q."/>
            <person name="Zhou Y."/>
        </authorList>
    </citation>
    <scope>NUCLEOTIDE SEQUENCE</scope>
    <source>
        <strain evidence="1">CGMCC 1.15448</strain>
    </source>
</reference>
<comment type="caution">
    <text evidence="1">The sequence shown here is derived from an EMBL/GenBank/DDBJ whole genome shotgun (WGS) entry which is preliminary data.</text>
</comment>
<organism evidence="1 2">
    <name type="scientific">Puia dinghuensis</name>
    <dbReference type="NCBI Taxonomy" id="1792502"/>
    <lineage>
        <taxon>Bacteria</taxon>
        <taxon>Pseudomonadati</taxon>
        <taxon>Bacteroidota</taxon>
        <taxon>Chitinophagia</taxon>
        <taxon>Chitinophagales</taxon>
        <taxon>Chitinophagaceae</taxon>
        <taxon>Puia</taxon>
    </lineage>
</organism>
<dbReference type="EMBL" id="BMJC01000001">
    <property type="protein sequence ID" value="GGA88284.1"/>
    <property type="molecule type" value="Genomic_DNA"/>
</dbReference>
<dbReference type="RefSeq" id="WP_188929035.1">
    <property type="nucleotide sequence ID" value="NZ_BMJC01000001.1"/>
</dbReference>
<keyword evidence="2" id="KW-1185">Reference proteome</keyword>
<name>A0A8J2U9U0_9BACT</name>